<dbReference type="InterPro" id="IPR003593">
    <property type="entry name" value="AAA+_ATPase"/>
</dbReference>
<evidence type="ECO:0000256" key="5">
    <source>
        <dbReference type="ARBA" id="ARBA00022496"/>
    </source>
</evidence>
<keyword evidence="5" id="KW-0410">Iron transport</keyword>
<evidence type="ECO:0000256" key="6">
    <source>
        <dbReference type="ARBA" id="ARBA00022741"/>
    </source>
</evidence>
<dbReference type="InterPro" id="IPR017871">
    <property type="entry name" value="ABC_transporter-like_CS"/>
</dbReference>
<dbReference type="EMBL" id="ANHY01000014">
    <property type="protein sequence ID" value="EKV28964.1"/>
    <property type="molecule type" value="Genomic_DNA"/>
</dbReference>
<evidence type="ECO:0000256" key="4">
    <source>
        <dbReference type="ARBA" id="ARBA00022475"/>
    </source>
</evidence>
<dbReference type="AlphaFoldDB" id="K9GW17"/>
<dbReference type="PANTHER" id="PTHR42771">
    <property type="entry name" value="IRON(3+)-HYDROXAMATE IMPORT ATP-BINDING PROTEIN FHUC"/>
    <property type="match status" value="1"/>
</dbReference>
<keyword evidence="9" id="KW-0406">Ion transport</keyword>
<evidence type="ECO:0000256" key="8">
    <source>
        <dbReference type="ARBA" id="ARBA00023004"/>
    </source>
</evidence>
<evidence type="ECO:0000313" key="12">
    <source>
        <dbReference type="EMBL" id="EKV28964.1"/>
    </source>
</evidence>
<evidence type="ECO:0000259" key="11">
    <source>
        <dbReference type="PROSITE" id="PS50893"/>
    </source>
</evidence>
<dbReference type="InterPro" id="IPR003439">
    <property type="entry name" value="ABC_transporter-like_ATP-bd"/>
</dbReference>
<keyword evidence="6" id="KW-0547">Nucleotide-binding</keyword>
<dbReference type="InterPro" id="IPR027417">
    <property type="entry name" value="P-loop_NTPase"/>
</dbReference>
<dbReference type="Proteomes" id="UP000009881">
    <property type="component" value="Unassembled WGS sequence"/>
</dbReference>
<keyword evidence="7 12" id="KW-0067">ATP-binding</keyword>
<evidence type="ECO:0000256" key="1">
    <source>
        <dbReference type="ARBA" id="ARBA00004202"/>
    </source>
</evidence>
<evidence type="ECO:0000256" key="10">
    <source>
        <dbReference type="ARBA" id="ARBA00023136"/>
    </source>
</evidence>
<dbReference type="PROSITE" id="PS50893">
    <property type="entry name" value="ABC_TRANSPORTER_2"/>
    <property type="match status" value="1"/>
</dbReference>
<reference evidence="12 13" key="1">
    <citation type="journal article" date="2013" name="Genome Announc.">
        <title>Draft Genome Sequence of an Alphaproteobacterium, Caenispirillum salinarum AK4(T), Isolated from a Solar Saltern.</title>
        <authorList>
            <person name="Khatri I."/>
            <person name="Singh A."/>
            <person name="Korpole S."/>
            <person name="Pinnaka A.K."/>
            <person name="Subramanian S."/>
        </authorList>
    </citation>
    <scope>NUCLEOTIDE SEQUENCE [LARGE SCALE GENOMIC DNA]</scope>
    <source>
        <strain evidence="12 13">AK4</strain>
    </source>
</reference>
<sequence>MTVHRHAPPTDVLFSGRDLSFAAGGRTVLHPLDVDLTAGGTYGLIGHNGSGKSTLLKLLARQVRPTAGRVRLNGRDLEDWDGRGFARTVGYLPQEPAAPPGLLVRELVAYGRYPWHGTFGRFSDADRTACAEAMTLTHVDHLADRTVETLSGGERQRAWIAMLVAQRADCLLLDEPTSALDVSHQIEVLALVRDLCQARGLTALIVLHDINMAARFCDRLMALKDGRLIAEGDPAALLKRDTLRTIFDIGMGVIPHPAGHGIITYVD</sequence>
<dbReference type="SMART" id="SM00382">
    <property type="entry name" value="AAA"/>
    <property type="match status" value="1"/>
</dbReference>
<keyword evidence="3" id="KW-0813">Transport</keyword>
<evidence type="ECO:0000256" key="3">
    <source>
        <dbReference type="ARBA" id="ARBA00022448"/>
    </source>
</evidence>
<dbReference type="Gene3D" id="3.40.50.300">
    <property type="entry name" value="P-loop containing nucleotide triphosphate hydrolases"/>
    <property type="match status" value="1"/>
</dbReference>
<comment type="subcellular location">
    <subcellularLocation>
        <location evidence="1">Cell membrane</location>
        <topology evidence="1">Peripheral membrane protein</topology>
    </subcellularLocation>
</comment>
<dbReference type="GO" id="GO:0006826">
    <property type="term" value="P:iron ion transport"/>
    <property type="evidence" value="ECO:0007669"/>
    <property type="project" value="UniProtKB-KW"/>
</dbReference>
<organism evidence="12 13">
    <name type="scientific">Caenispirillum salinarum AK4</name>
    <dbReference type="NCBI Taxonomy" id="1238182"/>
    <lineage>
        <taxon>Bacteria</taxon>
        <taxon>Pseudomonadati</taxon>
        <taxon>Pseudomonadota</taxon>
        <taxon>Alphaproteobacteria</taxon>
        <taxon>Rhodospirillales</taxon>
        <taxon>Novispirillaceae</taxon>
        <taxon>Caenispirillum</taxon>
    </lineage>
</organism>
<dbReference type="CDD" id="cd03214">
    <property type="entry name" value="ABC_Iron-Siderophores_B12_Hemin"/>
    <property type="match status" value="1"/>
</dbReference>
<protein>
    <submittedName>
        <fullName evidence="12">Ferric hydroxamate ABC transporter, ATP-binding protein FhuC</fullName>
    </submittedName>
</protein>
<evidence type="ECO:0000256" key="2">
    <source>
        <dbReference type="ARBA" id="ARBA00005417"/>
    </source>
</evidence>
<keyword evidence="8" id="KW-0408">Iron</keyword>
<dbReference type="GO" id="GO:0016887">
    <property type="term" value="F:ATP hydrolysis activity"/>
    <property type="evidence" value="ECO:0007669"/>
    <property type="project" value="InterPro"/>
</dbReference>
<proteinExistence type="inferred from homology"/>
<feature type="domain" description="ABC transporter" evidence="11">
    <location>
        <begin position="14"/>
        <end position="250"/>
    </location>
</feature>
<dbReference type="SUPFAM" id="SSF52540">
    <property type="entry name" value="P-loop containing nucleoside triphosphate hydrolases"/>
    <property type="match status" value="1"/>
</dbReference>
<evidence type="ECO:0000256" key="9">
    <source>
        <dbReference type="ARBA" id="ARBA00023065"/>
    </source>
</evidence>
<gene>
    <name evidence="12" type="ORF">C882_0728</name>
</gene>
<comment type="caution">
    <text evidence="12">The sequence shown here is derived from an EMBL/GenBank/DDBJ whole genome shotgun (WGS) entry which is preliminary data.</text>
</comment>
<comment type="similarity">
    <text evidence="2">Belongs to the ABC transporter superfamily.</text>
</comment>
<dbReference type="PANTHER" id="PTHR42771:SF2">
    <property type="entry name" value="IRON(3+)-HYDROXAMATE IMPORT ATP-BINDING PROTEIN FHUC"/>
    <property type="match status" value="1"/>
</dbReference>
<dbReference type="GO" id="GO:0005524">
    <property type="term" value="F:ATP binding"/>
    <property type="evidence" value="ECO:0007669"/>
    <property type="project" value="UniProtKB-KW"/>
</dbReference>
<dbReference type="PROSITE" id="PS00211">
    <property type="entry name" value="ABC_TRANSPORTER_1"/>
    <property type="match status" value="1"/>
</dbReference>
<name>K9GW17_9PROT</name>
<evidence type="ECO:0000256" key="7">
    <source>
        <dbReference type="ARBA" id="ARBA00022840"/>
    </source>
</evidence>
<dbReference type="FunFam" id="3.40.50.300:FF:000134">
    <property type="entry name" value="Iron-enterobactin ABC transporter ATP-binding protein"/>
    <property type="match status" value="1"/>
</dbReference>
<keyword evidence="10" id="KW-0472">Membrane</keyword>
<dbReference type="eggNOG" id="COG1120">
    <property type="taxonomic scope" value="Bacteria"/>
</dbReference>
<evidence type="ECO:0000313" key="13">
    <source>
        <dbReference type="Proteomes" id="UP000009881"/>
    </source>
</evidence>
<keyword evidence="13" id="KW-1185">Reference proteome</keyword>
<dbReference type="PATRIC" id="fig|1238182.3.peg.2942"/>
<dbReference type="STRING" id="1238182.C882_0728"/>
<dbReference type="Pfam" id="PF00005">
    <property type="entry name" value="ABC_tran"/>
    <property type="match status" value="1"/>
</dbReference>
<keyword evidence="4" id="KW-1003">Cell membrane</keyword>
<dbReference type="InterPro" id="IPR051535">
    <property type="entry name" value="Siderophore_ABC-ATPase"/>
</dbReference>
<dbReference type="GO" id="GO:0005886">
    <property type="term" value="C:plasma membrane"/>
    <property type="evidence" value="ECO:0007669"/>
    <property type="project" value="UniProtKB-SubCell"/>
</dbReference>
<accession>K9GW17</accession>